<accession>A0A448XNU3</accession>
<evidence type="ECO:0000313" key="3">
    <source>
        <dbReference type="Proteomes" id="UP000784294"/>
    </source>
</evidence>
<proteinExistence type="predicted"/>
<keyword evidence="3" id="KW-1185">Reference proteome</keyword>
<name>A0A448XNU3_9PLAT</name>
<comment type="caution">
    <text evidence="2">The sequence shown here is derived from an EMBL/GenBank/DDBJ whole genome shotgun (WGS) entry which is preliminary data.</text>
</comment>
<dbReference type="AlphaFoldDB" id="A0A448XNU3"/>
<feature type="chain" id="PRO_5019127491" description="Secreted protein" evidence="1">
    <location>
        <begin position="23"/>
        <end position="102"/>
    </location>
</feature>
<feature type="signal peptide" evidence="1">
    <location>
        <begin position="1"/>
        <end position="22"/>
    </location>
</feature>
<evidence type="ECO:0000256" key="1">
    <source>
        <dbReference type="SAM" id="SignalP"/>
    </source>
</evidence>
<protein>
    <recommendedName>
        <fullName evidence="4">Secreted protein</fullName>
    </recommendedName>
</protein>
<reference evidence="2" key="1">
    <citation type="submission" date="2018-11" db="EMBL/GenBank/DDBJ databases">
        <authorList>
            <consortium name="Pathogen Informatics"/>
        </authorList>
    </citation>
    <scope>NUCLEOTIDE SEQUENCE</scope>
</reference>
<gene>
    <name evidence="2" type="ORF">PXEA_LOCUS34711</name>
</gene>
<keyword evidence="1" id="KW-0732">Signal</keyword>
<organism evidence="2 3">
    <name type="scientific">Protopolystoma xenopodis</name>
    <dbReference type="NCBI Taxonomy" id="117903"/>
    <lineage>
        <taxon>Eukaryota</taxon>
        <taxon>Metazoa</taxon>
        <taxon>Spiralia</taxon>
        <taxon>Lophotrochozoa</taxon>
        <taxon>Platyhelminthes</taxon>
        <taxon>Monogenea</taxon>
        <taxon>Polyopisthocotylea</taxon>
        <taxon>Polystomatidea</taxon>
        <taxon>Polystomatidae</taxon>
        <taxon>Protopolystoma</taxon>
    </lineage>
</organism>
<dbReference type="EMBL" id="CAAALY010268640">
    <property type="protein sequence ID" value="VEL41271.1"/>
    <property type="molecule type" value="Genomic_DNA"/>
</dbReference>
<sequence length="102" mass="11218">MYFNFLQFHLFTYCQLFFTLHCQLIPNQIAPIEGIRGLADTRLVPPGCHLHSLYRPAVGLPTALMGAPFECIRGGAPSWSRSNALVGTAGIIATMRTKCLPV</sequence>
<dbReference type="Proteomes" id="UP000784294">
    <property type="component" value="Unassembled WGS sequence"/>
</dbReference>
<evidence type="ECO:0000313" key="2">
    <source>
        <dbReference type="EMBL" id="VEL41271.1"/>
    </source>
</evidence>
<evidence type="ECO:0008006" key="4">
    <source>
        <dbReference type="Google" id="ProtNLM"/>
    </source>
</evidence>